<accession>A0A2N9ITP0</accession>
<evidence type="ECO:0000313" key="1">
    <source>
        <dbReference type="EMBL" id="SPD27590.1"/>
    </source>
</evidence>
<organism evidence="1">
    <name type="scientific">Fagus sylvatica</name>
    <name type="common">Beechnut</name>
    <dbReference type="NCBI Taxonomy" id="28930"/>
    <lineage>
        <taxon>Eukaryota</taxon>
        <taxon>Viridiplantae</taxon>
        <taxon>Streptophyta</taxon>
        <taxon>Embryophyta</taxon>
        <taxon>Tracheophyta</taxon>
        <taxon>Spermatophyta</taxon>
        <taxon>Magnoliopsida</taxon>
        <taxon>eudicotyledons</taxon>
        <taxon>Gunneridae</taxon>
        <taxon>Pentapetalae</taxon>
        <taxon>rosids</taxon>
        <taxon>fabids</taxon>
        <taxon>Fagales</taxon>
        <taxon>Fagaceae</taxon>
        <taxon>Fagus</taxon>
    </lineage>
</organism>
<name>A0A2N9ITP0_FAGSY</name>
<sequence>MNENLGHKDEMDEAKPNIRGAVLNCDVGEISGVVRWNGLTRKGYWNGRNDHKWVFEVESLEPWQVSTTTNVIKGSEKAFIRTLREHGKTFIIRQYSNKFGRYLEVLECGMGGRRERIVILEGQQQNGWKGFNKELRILLNLEPRTNKHQLQWGVGRVGARGGKECEYVEWRNKIHGDREGEGQHEGSSGKGITIHINQSGHRQVGQVFVDGPSDSWVTEDKASSGFGPWSTYEVGESSWSTKQQNGLGDELRVSMGLESSHNRDGLIDRETISIQMERLVRGAEKFNPPRGTAFGDYVRDAEEIQYLITVHDPLALVPSPSTILAREPMEDTDVLDISPIRTCYGEIT</sequence>
<reference evidence="1" key="1">
    <citation type="submission" date="2018-02" db="EMBL/GenBank/DDBJ databases">
        <authorList>
            <person name="Cohen D.B."/>
            <person name="Kent A.D."/>
        </authorList>
    </citation>
    <scope>NUCLEOTIDE SEQUENCE</scope>
</reference>
<protein>
    <submittedName>
        <fullName evidence="1">Uncharacterized protein</fullName>
    </submittedName>
</protein>
<dbReference type="EMBL" id="OIVN01006199">
    <property type="protein sequence ID" value="SPD27590.1"/>
    <property type="molecule type" value="Genomic_DNA"/>
</dbReference>
<proteinExistence type="predicted"/>
<gene>
    <name evidence="1" type="ORF">FSB_LOCUS55472</name>
</gene>
<dbReference type="AlphaFoldDB" id="A0A2N9ITP0"/>